<accession>A0AAV1IBI2</accession>
<organism evidence="2 3">
    <name type="scientific">Coccomyxa viridis</name>
    <dbReference type="NCBI Taxonomy" id="1274662"/>
    <lineage>
        <taxon>Eukaryota</taxon>
        <taxon>Viridiplantae</taxon>
        <taxon>Chlorophyta</taxon>
        <taxon>core chlorophytes</taxon>
        <taxon>Trebouxiophyceae</taxon>
        <taxon>Trebouxiophyceae incertae sedis</taxon>
        <taxon>Coccomyxaceae</taxon>
        <taxon>Coccomyxa</taxon>
    </lineage>
</organism>
<name>A0AAV1IBI2_9CHLO</name>
<dbReference type="AlphaFoldDB" id="A0AAV1IBI2"/>
<comment type="caution">
    <text evidence="2">The sequence shown here is derived from an EMBL/GenBank/DDBJ whole genome shotgun (WGS) entry which is preliminary data.</text>
</comment>
<keyword evidence="1" id="KW-0732">Signal</keyword>
<feature type="chain" id="PRO_5043550268" description="Extracellular protein" evidence="1">
    <location>
        <begin position="34"/>
        <end position="147"/>
    </location>
</feature>
<proteinExistence type="predicted"/>
<keyword evidence="3" id="KW-1185">Reference proteome</keyword>
<sequence length="147" mass="16068">MVSFNLLQARTSSTFRQVLIAGCMCLALTLVAGQQFTNTDCHTAGQFIQTTCADFTAVIKQRFNEINNADCGSLSENIGGGQYGRPGPQCCRNATNYFGQDCYNNPNSDRGVDYYHYHAALGGWNTSTLNAGRRLTNIMCANRPCNS</sequence>
<evidence type="ECO:0000256" key="1">
    <source>
        <dbReference type="SAM" id="SignalP"/>
    </source>
</evidence>
<evidence type="ECO:0000313" key="2">
    <source>
        <dbReference type="EMBL" id="CAK0783880.1"/>
    </source>
</evidence>
<evidence type="ECO:0008006" key="4">
    <source>
        <dbReference type="Google" id="ProtNLM"/>
    </source>
</evidence>
<evidence type="ECO:0000313" key="3">
    <source>
        <dbReference type="Proteomes" id="UP001314263"/>
    </source>
</evidence>
<dbReference type="Proteomes" id="UP001314263">
    <property type="component" value="Unassembled WGS sequence"/>
</dbReference>
<dbReference type="EMBL" id="CAUYUE010000009">
    <property type="protein sequence ID" value="CAK0783880.1"/>
    <property type="molecule type" value="Genomic_DNA"/>
</dbReference>
<gene>
    <name evidence="2" type="ORF">CVIRNUC_007080</name>
</gene>
<protein>
    <recommendedName>
        <fullName evidence="4">Extracellular protein</fullName>
    </recommendedName>
</protein>
<reference evidence="2 3" key="1">
    <citation type="submission" date="2023-10" db="EMBL/GenBank/DDBJ databases">
        <authorList>
            <person name="Maclean D."/>
            <person name="Macfadyen A."/>
        </authorList>
    </citation>
    <scope>NUCLEOTIDE SEQUENCE [LARGE SCALE GENOMIC DNA]</scope>
</reference>
<feature type="signal peptide" evidence="1">
    <location>
        <begin position="1"/>
        <end position="33"/>
    </location>
</feature>